<protein>
    <submittedName>
        <fullName evidence="3">Uncharacterized protein</fullName>
    </submittedName>
</protein>
<feature type="transmembrane region" description="Helical" evidence="2">
    <location>
        <begin position="58"/>
        <end position="78"/>
    </location>
</feature>
<evidence type="ECO:0000313" key="4">
    <source>
        <dbReference type="Proteomes" id="UP000474967"/>
    </source>
</evidence>
<feature type="region of interest" description="Disordered" evidence="1">
    <location>
        <begin position="1"/>
        <end position="33"/>
    </location>
</feature>
<reference evidence="3 4" key="1">
    <citation type="journal article" date="2014" name="J. Microbiol.">
        <title>Diaminobutyricibacter tongyongensis gen. nov., sp. nov. and Homoserinibacter gongjuensis gen. nov., sp. nov. belong to the family Microbacteriaceae.</title>
        <authorList>
            <person name="Kim S.J."/>
            <person name="Ahn J.H."/>
            <person name="Weon H.Y."/>
            <person name="Hamada M."/>
            <person name="Suzuki K."/>
            <person name="Kwon S.W."/>
        </authorList>
    </citation>
    <scope>NUCLEOTIDE SEQUENCE [LARGE SCALE GENOMIC DNA]</scope>
    <source>
        <strain evidence="3 4">NBRC 108724</strain>
    </source>
</reference>
<dbReference type="EMBL" id="JAAGWY010000005">
    <property type="protein sequence ID" value="NEN07863.1"/>
    <property type="molecule type" value="Genomic_DNA"/>
</dbReference>
<dbReference type="AlphaFoldDB" id="A0A6L9Y2K4"/>
<proteinExistence type="predicted"/>
<feature type="compositionally biased region" description="Low complexity" evidence="1">
    <location>
        <begin position="13"/>
        <end position="30"/>
    </location>
</feature>
<comment type="caution">
    <text evidence="3">The sequence shown here is derived from an EMBL/GenBank/DDBJ whole genome shotgun (WGS) entry which is preliminary data.</text>
</comment>
<organism evidence="3 4">
    <name type="scientific">Leifsonia tongyongensis</name>
    <dbReference type="NCBI Taxonomy" id="1268043"/>
    <lineage>
        <taxon>Bacteria</taxon>
        <taxon>Bacillati</taxon>
        <taxon>Actinomycetota</taxon>
        <taxon>Actinomycetes</taxon>
        <taxon>Micrococcales</taxon>
        <taxon>Microbacteriaceae</taxon>
        <taxon>Leifsonia</taxon>
    </lineage>
</organism>
<keyword evidence="2" id="KW-0812">Transmembrane</keyword>
<dbReference type="RefSeq" id="WP_163291346.1">
    <property type="nucleotide sequence ID" value="NZ_JAAGWY010000005.1"/>
</dbReference>
<name>A0A6L9Y2K4_9MICO</name>
<evidence type="ECO:0000313" key="3">
    <source>
        <dbReference type="EMBL" id="NEN07863.1"/>
    </source>
</evidence>
<feature type="transmembrane region" description="Helical" evidence="2">
    <location>
        <begin position="98"/>
        <end position="120"/>
    </location>
</feature>
<accession>A0A6L9Y2K4</accession>
<keyword evidence="2" id="KW-1133">Transmembrane helix</keyword>
<gene>
    <name evidence="3" type="ORF">G3T36_18560</name>
</gene>
<keyword evidence="2" id="KW-0472">Membrane</keyword>
<evidence type="ECO:0000256" key="1">
    <source>
        <dbReference type="SAM" id="MobiDB-lite"/>
    </source>
</evidence>
<evidence type="ECO:0000256" key="2">
    <source>
        <dbReference type="SAM" id="Phobius"/>
    </source>
</evidence>
<keyword evidence="4" id="KW-1185">Reference proteome</keyword>
<dbReference type="Proteomes" id="UP000474967">
    <property type="component" value="Unassembled WGS sequence"/>
</dbReference>
<sequence>MSDSDDKTVPLEPLADAAPQPDATAPTLQADPAPSAPWMVAMTTDAPSVSHGRPRTRWAAIVWGLIIAGIAATTLAIVGSPERRQAVSDWAATLTPGAFWILSVLVVGVFILVLAVLALIRRAQRRSAV</sequence>